<evidence type="ECO:0000313" key="8">
    <source>
        <dbReference type="RefSeq" id="XP_022287737.1"/>
    </source>
</evidence>
<dbReference type="SUPFAM" id="SSF48403">
    <property type="entry name" value="Ankyrin repeat"/>
    <property type="match status" value="2"/>
</dbReference>
<evidence type="ECO:0000313" key="7">
    <source>
        <dbReference type="RefSeq" id="XP_022287736.1"/>
    </source>
</evidence>
<dbReference type="PANTHER" id="PTHR24198:SF165">
    <property type="entry name" value="ANKYRIN REPEAT-CONTAINING PROTEIN-RELATED"/>
    <property type="match status" value="1"/>
</dbReference>
<proteinExistence type="predicted"/>
<evidence type="ECO:0000313" key="6">
    <source>
        <dbReference type="RefSeq" id="XP_022287735.1"/>
    </source>
</evidence>
<dbReference type="InterPro" id="IPR027417">
    <property type="entry name" value="P-loop_NTPase"/>
</dbReference>
<feature type="repeat" description="ANK" evidence="3">
    <location>
        <begin position="1254"/>
        <end position="1286"/>
    </location>
</feature>
<dbReference type="KEGG" id="cvn:111100304"/>
<dbReference type="CDD" id="cd01671">
    <property type="entry name" value="CARD"/>
    <property type="match status" value="2"/>
</dbReference>
<feature type="repeat" description="ANK" evidence="3">
    <location>
        <begin position="1056"/>
        <end position="1088"/>
    </location>
</feature>
<feature type="repeat" description="ANK" evidence="3">
    <location>
        <begin position="1287"/>
        <end position="1319"/>
    </location>
</feature>
<dbReference type="RefSeq" id="XP_022287738.1">
    <property type="nucleotide sequence ID" value="XM_022432030.1"/>
</dbReference>
<accession>A0A8B8A8F3</accession>
<reference evidence="6 7" key="1">
    <citation type="submission" date="2025-04" db="UniProtKB">
        <authorList>
            <consortium name="RefSeq"/>
        </authorList>
    </citation>
    <scope>IDENTIFICATION</scope>
    <source>
        <tissue evidence="6 7">Whole sample</tissue>
    </source>
</reference>
<dbReference type="Gene3D" id="1.10.533.10">
    <property type="entry name" value="Death Domain, Fas"/>
    <property type="match status" value="2"/>
</dbReference>
<dbReference type="SMART" id="SM00248">
    <property type="entry name" value="ANK"/>
    <property type="match status" value="20"/>
</dbReference>
<dbReference type="Pfam" id="PF12796">
    <property type="entry name" value="Ank_2"/>
    <property type="match status" value="5"/>
</dbReference>
<dbReference type="Gene3D" id="1.25.40.20">
    <property type="entry name" value="Ankyrin repeat-containing domain"/>
    <property type="match status" value="8"/>
</dbReference>
<feature type="domain" description="CARD" evidence="4">
    <location>
        <begin position="8"/>
        <end position="97"/>
    </location>
</feature>
<keyword evidence="1" id="KW-0677">Repeat</keyword>
<evidence type="ECO:0000259" key="4">
    <source>
        <dbReference type="PROSITE" id="PS50209"/>
    </source>
</evidence>
<organism evidence="5 8">
    <name type="scientific">Crassostrea virginica</name>
    <name type="common">Eastern oyster</name>
    <dbReference type="NCBI Taxonomy" id="6565"/>
    <lineage>
        <taxon>Eukaryota</taxon>
        <taxon>Metazoa</taxon>
        <taxon>Spiralia</taxon>
        <taxon>Lophotrochozoa</taxon>
        <taxon>Mollusca</taxon>
        <taxon>Bivalvia</taxon>
        <taxon>Autobranchia</taxon>
        <taxon>Pteriomorphia</taxon>
        <taxon>Ostreida</taxon>
        <taxon>Ostreoidea</taxon>
        <taxon>Ostreidae</taxon>
        <taxon>Crassostrea</taxon>
    </lineage>
</organism>
<evidence type="ECO:0000256" key="2">
    <source>
        <dbReference type="ARBA" id="ARBA00023043"/>
    </source>
</evidence>
<dbReference type="InterPro" id="IPR001315">
    <property type="entry name" value="CARD"/>
</dbReference>
<dbReference type="InterPro" id="IPR002110">
    <property type="entry name" value="Ankyrin_rpt"/>
</dbReference>
<evidence type="ECO:0000256" key="1">
    <source>
        <dbReference type="ARBA" id="ARBA00022737"/>
    </source>
</evidence>
<feature type="repeat" description="ANK" evidence="3">
    <location>
        <begin position="1353"/>
        <end position="1385"/>
    </location>
</feature>
<feature type="repeat" description="ANK" evidence="3">
    <location>
        <begin position="1188"/>
        <end position="1220"/>
    </location>
</feature>
<sequence>MPKIIHPLSKEDDQRIKRNWMFLKTNLVEDEIRDIFLVEAIWDLCDFQKIDAEKTPEEKNEMFLKLLLQSGTRAYKVFIAGLQENYAHIVEQLQQTPITEAPLEPSEFPPLSDADAQRIIHNWTFLKKNLVQDEIRDFFIIELIWDLDCIEEIDAEKTPKKKNEKFLKLLLKSGHIAFEIFIAALREKCSTHILEKLQNTPTTIPADAPYGSTKFEIKSKEHEQFNSTSEKDKCEISDFENALDRDILENWQQEDALFVPTKSSRNVENMIESQNLVIVAGHSGSGKSAMTQHIALKYRRKGWVVKPVDTVEEIRAVYASGKFQSNNTIFVLHDPIGKESYNEILYTSWKKYEPTLKVSLRNVKLLLTSRIWILSDKRVKDLDLVNKETIFIIDNQENKLSDEEKKQIFQNYISIADDQYEKLAEVFKIETSFPLLCKLFARNKESLENVSTFFKEPIDVVKKEIEIWKEKDPPKYGALVCLVLFKNVFCVSDMMNNNALFKKCLNLCGLPECTSAATVKNNLESLEGYFVKKIGNTYHFYHDFIMEVTTFVFGTEYPEEIIKNADIGFLRRRVKLEKSANLNDSFAINVSDIHINCLVERFLTELVGNRFMEVVLNPCVRNDEIVDKLIDKITNNKKTLKEMKKEKEYINTEKNIVHKKTFFSRFDFLEYMGEFSPLFALIVFRHDKLSLFCLKLLREKKKNKKKMLELNLLPAVCCNGSMDLFHVFLKEEIEMSLKKHHLFKGHPVEIASEFHNHEILNELLGFGIVNLKKKYNFGYTPLHLAVANQATKISENDKHNNLKRQNETIQSLIDNGGDVNLCTETGLSPLHMACENGNDSTVQLLLNNGADVNLCTETGSSPLFIACEYGHNSVVELLLNNRSDLNLCEERGASPLLIACQNGHDSTVQLLLNNGADVNLCTETGSSPLFIACQSGHNSVVQLLLNNGADVNLCMETGLSPLFIACQIGHNSVVQLLLNNGADVNLCTKTGLTPLYVACYNGHYSVVQLLIYNGADVNLCEDTGFSPLYVACHDGHDSIVRLLLKNGAYVNLCTMTGFSPLHLACQNGHDSTVQLVLNYGAGVNLCTETGSSPLFIACQNDQNTVVQLLLNNCAYVNLCEETGSSPLYIACQNGNNSVVQLLLNNCADVDLCTETGSSPLLIACQNGHNTIVQLLLNNGANVNLCEETGSNPLYIACQNGHHSVVQLLLNNGADVNLCTETGSSPLFIACQNGHHTVVQLLLNNGADVNLCEETGVSPFYVACQYGHNSVVQLLLNIGADVNLCKSTGASPLYFACQNGHDGTVQLLLNNGADVNLSDERGASPLLIASQKGRNSVVQLLLNNGADVNLCTKTGLTPIFIACQNGHDGTVQLLLNNGADVNLCDERGVSPFLIACQKGHDSVVQLLLNNGADVNLIKKKDEDGIISPLCSLS</sequence>
<dbReference type="RefSeq" id="XP_022287736.1">
    <property type="nucleotide sequence ID" value="XM_022432028.1"/>
</dbReference>
<feature type="repeat" description="ANK" evidence="3">
    <location>
        <begin position="1089"/>
        <end position="1121"/>
    </location>
</feature>
<feature type="repeat" description="ANK" evidence="3">
    <location>
        <begin position="1155"/>
        <end position="1187"/>
    </location>
</feature>
<dbReference type="GO" id="GO:0005737">
    <property type="term" value="C:cytoplasm"/>
    <property type="evidence" value="ECO:0007669"/>
    <property type="project" value="TreeGrafter"/>
</dbReference>
<feature type="repeat" description="ANK" evidence="3">
    <location>
        <begin position="1023"/>
        <end position="1055"/>
    </location>
</feature>
<feature type="repeat" description="ANK" evidence="3">
    <location>
        <begin position="858"/>
        <end position="890"/>
    </location>
</feature>
<keyword evidence="2 3" id="KW-0040">ANK repeat</keyword>
<dbReference type="GO" id="GO:0042981">
    <property type="term" value="P:regulation of apoptotic process"/>
    <property type="evidence" value="ECO:0007669"/>
    <property type="project" value="InterPro"/>
</dbReference>
<dbReference type="PROSITE" id="PS50209">
    <property type="entry name" value="CARD"/>
    <property type="match status" value="1"/>
</dbReference>
<dbReference type="SUPFAM" id="SSF47986">
    <property type="entry name" value="DEATH domain"/>
    <property type="match status" value="2"/>
</dbReference>
<dbReference type="InterPro" id="IPR049050">
    <property type="entry name" value="nSTAND3"/>
</dbReference>
<feature type="repeat" description="ANK" evidence="3">
    <location>
        <begin position="924"/>
        <end position="956"/>
    </location>
</feature>
<feature type="repeat" description="ANK" evidence="3">
    <location>
        <begin position="957"/>
        <end position="989"/>
    </location>
</feature>
<dbReference type="PROSITE" id="PS50088">
    <property type="entry name" value="ANK_REPEAT"/>
    <property type="match status" value="18"/>
</dbReference>
<feature type="repeat" description="ANK" evidence="3">
    <location>
        <begin position="1221"/>
        <end position="1253"/>
    </location>
</feature>
<evidence type="ECO:0000313" key="5">
    <source>
        <dbReference type="Proteomes" id="UP000694844"/>
    </source>
</evidence>
<keyword evidence="5" id="KW-1185">Reference proteome</keyword>
<dbReference type="OrthoDB" id="7464126at2759"/>
<feature type="repeat" description="ANK" evidence="3">
    <location>
        <begin position="1122"/>
        <end position="1154"/>
    </location>
</feature>
<evidence type="ECO:0000313" key="9">
    <source>
        <dbReference type="RefSeq" id="XP_022287738.1"/>
    </source>
</evidence>
<evidence type="ECO:0000256" key="3">
    <source>
        <dbReference type="PROSITE-ProRule" id="PRU00023"/>
    </source>
</evidence>
<dbReference type="RefSeq" id="XP_022287735.1">
    <property type="nucleotide sequence ID" value="XM_022432027.1"/>
</dbReference>
<name>A0A8B8A8F3_CRAVI</name>
<dbReference type="InterPro" id="IPR036770">
    <property type="entry name" value="Ankyrin_rpt-contain_sf"/>
</dbReference>
<dbReference type="SUPFAM" id="SSF52540">
    <property type="entry name" value="P-loop containing nucleoside triphosphate hydrolases"/>
    <property type="match status" value="1"/>
</dbReference>
<dbReference type="InterPro" id="IPR011029">
    <property type="entry name" value="DEATH-like_dom_sf"/>
</dbReference>
<dbReference type="Pfam" id="PF20720">
    <property type="entry name" value="nSTAND3"/>
    <property type="match status" value="1"/>
</dbReference>
<feature type="repeat" description="ANK" evidence="3">
    <location>
        <begin position="1320"/>
        <end position="1352"/>
    </location>
</feature>
<dbReference type="Proteomes" id="UP000694844">
    <property type="component" value="Chromosome 6"/>
</dbReference>
<feature type="repeat" description="ANK" evidence="3">
    <location>
        <begin position="825"/>
        <end position="857"/>
    </location>
</feature>
<dbReference type="PANTHER" id="PTHR24198">
    <property type="entry name" value="ANKYRIN REPEAT AND PROTEIN KINASE DOMAIN-CONTAINING PROTEIN"/>
    <property type="match status" value="1"/>
</dbReference>
<dbReference type="PROSITE" id="PS50297">
    <property type="entry name" value="ANK_REP_REGION"/>
    <property type="match status" value="17"/>
</dbReference>
<dbReference type="GeneID" id="111100304"/>
<gene>
    <name evidence="6 7 8 9" type="primary">LOC111100304</name>
</gene>
<feature type="repeat" description="ANK" evidence="3">
    <location>
        <begin position="990"/>
        <end position="1022"/>
    </location>
</feature>
<feature type="repeat" description="ANK" evidence="3">
    <location>
        <begin position="1386"/>
        <end position="1418"/>
    </location>
</feature>
<dbReference type="RefSeq" id="XP_022287737.1">
    <property type="nucleotide sequence ID" value="XM_022432029.1"/>
</dbReference>
<feature type="repeat" description="ANK" evidence="3">
    <location>
        <begin position="891"/>
        <end position="923"/>
    </location>
</feature>
<protein>
    <submittedName>
        <fullName evidence="6 7">Ankyrin-3-like isoform X1</fullName>
    </submittedName>
</protein>
<dbReference type="Pfam" id="PF00023">
    <property type="entry name" value="Ank"/>
    <property type="match status" value="4"/>
</dbReference>
<dbReference type="PRINTS" id="PR01415">
    <property type="entry name" value="ANKYRIN"/>
</dbReference>